<protein>
    <submittedName>
        <fullName evidence="2">Uncharacterized protein</fullName>
    </submittedName>
</protein>
<dbReference type="EMBL" id="AMZH03001565">
    <property type="protein sequence ID" value="RRT78868.1"/>
    <property type="molecule type" value="Genomic_DNA"/>
</dbReference>
<evidence type="ECO:0000313" key="2">
    <source>
        <dbReference type="EMBL" id="RRT78868.1"/>
    </source>
</evidence>
<dbReference type="Proteomes" id="UP000287651">
    <property type="component" value="Unassembled WGS sequence"/>
</dbReference>
<feature type="compositionally biased region" description="Basic and acidic residues" evidence="1">
    <location>
        <begin position="34"/>
        <end position="47"/>
    </location>
</feature>
<comment type="caution">
    <text evidence="2">The sequence shown here is derived from an EMBL/GenBank/DDBJ whole genome shotgun (WGS) entry which is preliminary data.</text>
</comment>
<gene>
    <name evidence="2" type="ORF">B296_00001673</name>
</gene>
<organism evidence="2 3">
    <name type="scientific">Ensete ventricosum</name>
    <name type="common">Abyssinian banana</name>
    <name type="synonym">Musa ensete</name>
    <dbReference type="NCBI Taxonomy" id="4639"/>
    <lineage>
        <taxon>Eukaryota</taxon>
        <taxon>Viridiplantae</taxon>
        <taxon>Streptophyta</taxon>
        <taxon>Embryophyta</taxon>
        <taxon>Tracheophyta</taxon>
        <taxon>Spermatophyta</taxon>
        <taxon>Magnoliopsida</taxon>
        <taxon>Liliopsida</taxon>
        <taxon>Zingiberales</taxon>
        <taxon>Musaceae</taxon>
        <taxon>Ensete</taxon>
    </lineage>
</organism>
<proteinExistence type="predicted"/>
<reference evidence="2 3" key="1">
    <citation type="journal article" date="2014" name="Agronomy (Basel)">
        <title>A Draft Genome Sequence for Ensete ventricosum, the Drought-Tolerant Tree Against Hunger.</title>
        <authorList>
            <person name="Harrison J."/>
            <person name="Moore K.A."/>
            <person name="Paszkiewicz K."/>
            <person name="Jones T."/>
            <person name="Grant M."/>
            <person name="Ambacheew D."/>
            <person name="Muzemil S."/>
            <person name="Studholme D.J."/>
        </authorList>
    </citation>
    <scope>NUCLEOTIDE SEQUENCE [LARGE SCALE GENOMIC DNA]</scope>
</reference>
<accession>A0A427ARM3</accession>
<feature type="region of interest" description="Disordered" evidence="1">
    <location>
        <begin position="22"/>
        <end position="57"/>
    </location>
</feature>
<dbReference type="AlphaFoldDB" id="A0A427ARM3"/>
<sequence>MADRFGDAAAVHRISGISDRVAEAEDGSVASDGRAGEEQEQHDEEAKAVAGGRRRRGTANHFTARFAFERNISPKCGTPKKRFHDEPALYAFVIYLNVVSDTDWRKFVWDPKLVEYSPKKTYDG</sequence>
<name>A0A427ARM3_ENSVE</name>
<evidence type="ECO:0000256" key="1">
    <source>
        <dbReference type="SAM" id="MobiDB-lite"/>
    </source>
</evidence>
<evidence type="ECO:0000313" key="3">
    <source>
        <dbReference type="Proteomes" id="UP000287651"/>
    </source>
</evidence>